<sequence>MAGTARAEHPACTDIATLAAEALRREVWLTPKPGLVDSANNGSHRDMDLPLFLRSIDAITPWLHQFFALGQQDFLQPAQAMLTRIRPTGIACEQAMFGATQGVNTHKGGIFSLGLLCTAAGRLTGQSQPLTRHRLCAEVAAMTQGLVERELQSCRQPVTAGERLFMAHGMTGARGEVQSGFLTLRRHVFPYWYQESHSGRRSLNALLRLMAYNPDTNLVARGGLDGLHFVQDYARRLLITGWKTEDLQQMDRALIARNLSPGGSADLLAIATVLMAFPQ</sequence>
<evidence type="ECO:0000256" key="3">
    <source>
        <dbReference type="ARBA" id="ARBA00022679"/>
    </source>
</evidence>
<dbReference type="GO" id="GO:0005524">
    <property type="term" value="F:ATP binding"/>
    <property type="evidence" value="ECO:0007669"/>
    <property type="project" value="UniProtKB-KW"/>
</dbReference>
<comment type="catalytic activity">
    <reaction evidence="1 6">
        <text>3'-dephospho-CoA + ATP = 2'-(5''-triphospho-alpha-D-ribosyl)-3'-dephospho-CoA + adenine</text>
        <dbReference type="Rhea" id="RHEA:15117"/>
        <dbReference type="ChEBI" id="CHEBI:16708"/>
        <dbReference type="ChEBI" id="CHEBI:30616"/>
        <dbReference type="ChEBI" id="CHEBI:57328"/>
        <dbReference type="ChEBI" id="CHEBI:61378"/>
        <dbReference type="EC" id="2.4.2.52"/>
    </reaction>
</comment>
<dbReference type="eggNOG" id="COG1767">
    <property type="taxonomic scope" value="Bacteria"/>
</dbReference>
<dbReference type="RefSeq" id="WP_013574920.1">
    <property type="nucleotide sequence ID" value="NC_015061.1"/>
</dbReference>
<evidence type="ECO:0000256" key="6">
    <source>
        <dbReference type="HAMAP-Rule" id="MF_00397"/>
    </source>
</evidence>
<dbReference type="KEGG" id="rah:Rahaq_1596"/>
<dbReference type="GO" id="GO:0016757">
    <property type="term" value="F:glycosyltransferase activity"/>
    <property type="evidence" value="ECO:0007669"/>
    <property type="project" value="UniProtKB-KW"/>
</dbReference>
<keyword evidence="4 6" id="KW-0547">Nucleotide-binding</keyword>
<name>A0A0H3F8L9_RAHSY</name>
<dbReference type="AlphaFoldDB" id="A0A0H3F8L9"/>
<protein>
    <recommendedName>
        <fullName evidence="6">Probable 2-(5''-triphosphoribosyl)-3'-dephosphocoenzyme-A synthase</fullName>
        <shortName evidence="6">2-(5''-triphosphoribosyl)-3'-dephospho-CoA synthase</shortName>
        <ecNumber evidence="6">2.4.2.52</ecNumber>
    </recommendedName>
</protein>
<dbReference type="EMBL" id="CP002505">
    <property type="protein sequence ID" value="ADW73218.1"/>
    <property type="molecule type" value="Genomic_DNA"/>
</dbReference>
<keyword evidence="3 6" id="KW-0808">Transferase</keyword>
<dbReference type="GO" id="GO:0051191">
    <property type="term" value="P:prosthetic group biosynthetic process"/>
    <property type="evidence" value="ECO:0007669"/>
    <property type="project" value="TreeGrafter"/>
</dbReference>
<evidence type="ECO:0000256" key="2">
    <source>
        <dbReference type="ARBA" id="ARBA00006812"/>
    </source>
</evidence>
<dbReference type="OrthoDB" id="114886at2"/>
<dbReference type="GO" id="GO:0046917">
    <property type="term" value="F:triphosphoribosyl-dephospho-CoA synthase activity"/>
    <property type="evidence" value="ECO:0007669"/>
    <property type="project" value="UniProtKB-UniRule"/>
</dbReference>
<dbReference type="InterPro" id="IPR002736">
    <property type="entry name" value="CitG"/>
</dbReference>
<evidence type="ECO:0000256" key="4">
    <source>
        <dbReference type="ARBA" id="ARBA00022741"/>
    </source>
</evidence>
<dbReference type="Pfam" id="PF01874">
    <property type="entry name" value="CitG"/>
    <property type="match status" value="1"/>
</dbReference>
<keyword evidence="5 6" id="KW-0067">ATP-binding</keyword>
<reference evidence="8" key="1">
    <citation type="submission" date="2011-01" db="EMBL/GenBank/DDBJ databases">
        <title>Complete sequence of chromosome of Rahnella sp. Y9602.</title>
        <authorList>
            <consortium name="US DOE Joint Genome Institute"/>
            <person name="Lucas S."/>
            <person name="Copeland A."/>
            <person name="Lapidus A."/>
            <person name="Cheng J.-F."/>
            <person name="Goodwin L."/>
            <person name="Pitluck S."/>
            <person name="Lu M."/>
            <person name="Detter J.C."/>
            <person name="Han C."/>
            <person name="Tapia R."/>
            <person name="Land M."/>
            <person name="Hauser L."/>
            <person name="Kyrpides N."/>
            <person name="Ivanova N."/>
            <person name="Ovchinnikova G."/>
            <person name="Pagani I."/>
            <person name="Sobecky P.A."/>
            <person name="Martinez R.J."/>
            <person name="Woyke T."/>
        </authorList>
    </citation>
    <scope>NUCLEOTIDE SEQUENCE [LARGE SCALE GENOMIC DNA]</scope>
    <source>
        <strain evidence="8">Y9602</strain>
    </source>
</reference>
<evidence type="ECO:0000313" key="7">
    <source>
        <dbReference type="EMBL" id="ADW73218.1"/>
    </source>
</evidence>
<evidence type="ECO:0000313" key="8">
    <source>
        <dbReference type="Proteomes" id="UP000007257"/>
    </source>
</evidence>
<dbReference type="EC" id="2.4.2.52" evidence="6"/>
<comment type="similarity">
    <text evidence="2 6">Belongs to the CitG/MdcB family.</text>
</comment>
<dbReference type="Proteomes" id="UP000007257">
    <property type="component" value="Chromosome"/>
</dbReference>
<dbReference type="GeneID" id="95417718"/>
<dbReference type="HOGENOM" id="CLU_056179_1_0_6"/>
<dbReference type="HAMAP" id="MF_00397">
    <property type="entry name" value="CitG"/>
    <property type="match status" value="1"/>
</dbReference>
<dbReference type="PANTHER" id="PTHR30201">
    <property type="entry name" value="TRIPHOSPHORIBOSYL-DEPHOSPHO-COA SYNTHASE"/>
    <property type="match status" value="1"/>
</dbReference>
<dbReference type="InterPro" id="IPR017551">
    <property type="entry name" value="TriPribosyl-deP-CoA_syn_CitG"/>
</dbReference>
<dbReference type="PANTHER" id="PTHR30201:SF2">
    <property type="entry name" value="2-(5''-TRIPHOSPHORIBOSYL)-3'-DEPHOSPHOCOENZYME-A SYNTHASE"/>
    <property type="match status" value="1"/>
</dbReference>
<proteinExistence type="inferred from homology"/>
<evidence type="ECO:0000256" key="5">
    <source>
        <dbReference type="ARBA" id="ARBA00022840"/>
    </source>
</evidence>
<dbReference type="Gene3D" id="1.10.4200.10">
    <property type="entry name" value="Triphosphoribosyl-dephospho-CoA protein"/>
    <property type="match status" value="1"/>
</dbReference>
<accession>A0A0H3F8L9</accession>
<keyword evidence="7" id="KW-0328">Glycosyltransferase</keyword>
<organism evidence="7 8">
    <name type="scientific">Rahnella sp. (strain Y9602)</name>
    <dbReference type="NCBI Taxonomy" id="2703885"/>
    <lineage>
        <taxon>Bacteria</taxon>
        <taxon>Pseudomonadati</taxon>
        <taxon>Pseudomonadota</taxon>
        <taxon>Gammaproteobacteria</taxon>
        <taxon>Enterobacterales</taxon>
        <taxon>Yersiniaceae</taxon>
        <taxon>Rahnella</taxon>
    </lineage>
</organism>
<dbReference type="NCBIfam" id="TIGR03125">
    <property type="entry name" value="citrate_citG"/>
    <property type="match status" value="1"/>
</dbReference>
<evidence type="ECO:0000256" key="1">
    <source>
        <dbReference type="ARBA" id="ARBA00001210"/>
    </source>
</evidence>
<gene>
    <name evidence="6" type="primary">citG</name>
    <name evidence="7" type="ordered locus">Rahaq_1596</name>
</gene>
<reference evidence="7 8" key="2">
    <citation type="journal article" date="2012" name="J. Bacteriol.">
        <title>Complete Genome Sequence of Rahnella sp. Strain Y9602, a Gammaproteobacterium Isolate from Metal- and Radionuclide-Contaminated Soil.</title>
        <authorList>
            <person name="Martinez R.J."/>
            <person name="Bruce D."/>
            <person name="Detter C."/>
            <person name="Goodwin L.A."/>
            <person name="Han J."/>
            <person name="Han C.S."/>
            <person name="Held B."/>
            <person name="Land M.L."/>
            <person name="Mikhailova N."/>
            <person name="Nolan M."/>
            <person name="Pennacchio L."/>
            <person name="Pitluck S."/>
            <person name="Tapia R."/>
            <person name="Woyke T."/>
            <person name="Sobecky P.A."/>
        </authorList>
    </citation>
    <scope>NUCLEOTIDE SEQUENCE [LARGE SCALE GENOMIC DNA]</scope>
    <source>
        <strain evidence="7 8">Y9602</strain>
    </source>
</reference>